<dbReference type="EMBL" id="JBBWWQ010000020">
    <property type="protein sequence ID" value="KAK8916124.1"/>
    <property type="molecule type" value="Genomic_DNA"/>
</dbReference>
<protein>
    <submittedName>
        <fullName evidence="1">Uncharacterized protein</fullName>
    </submittedName>
</protein>
<organism evidence="1 2">
    <name type="scientific">Platanthera zijinensis</name>
    <dbReference type="NCBI Taxonomy" id="2320716"/>
    <lineage>
        <taxon>Eukaryota</taxon>
        <taxon>Viridiplantae</taxon>
        <taxon>Streptophyta</taxon>
        <taxon>Embryophyta</taxon>
        <taxon>Tracheophyta</taxon>
        <taxon>Spermatophyta</taxon>
        <taxon>Magnoliopsida</taxon>
        <taxon>Liliopsida</taxon>
        <taxon>Asparagales</taxon>
        <taxon>Orchidaceae</taxon>
        <taxon>Orchidoideae</taxon>
        <taxon>Orchideae</taxon>
        <taxon>Orchidinae</taxon>
        <taxon>Platanthera</taxon>
    </lineage>
</organism>
<comment type="caution">
    <text evidence="1">The sequence shown here is derived from an EMBL/GenBank/DDBJ whole genome shotgun (WGS) entry which is preliminary data.</text>
</comment>
<sequence>MCLPTYFISQPRERYRSFGAMSAARVVLSGFEDLPAPGFHLRNGDASDAKSLLVRPAFPAGYHWVPVAGVAPENALEVLDAYIMSALYQLENKPPAETTEARRRKMAIVLGTSRAVMTKYYRLAYADFIGDELAAAVINAKAEANGKFTCQS</sequence>
<reference evidence="1 2" key="1">
    <citation type="journal article" date="2022" name="Nat. Plants">
        <title>Genomes of leafy and leafless Platanthera orchids illuminate the evolution of mycoheterotrophy.</title>
        <authorList>
            <person name="Li M.H."/>
            <person name="Liu K.W."/>
            <person name="Li Z."/>
            <person name="Lu H.C."/>
            <person name="Ye Q.L."/>
            <person name="Zhang D."/>
            <person name="Wang J.Y."/>
            <person name="Li Y.F."/>
            <person name="Zhong Z.M."/>
            <person name="Liu X."/>
            <person name="Yu X."/>
            <person name="Liu D.K."/>
            <person name="Tu X.D."/>
            <person name="Liu B."/>
            <person name="Hao Y."/>
            <person name="Liao X.Y."/>
            <person name="Jiang Y.T."/>
            <person name="Sun W.H."/>
            <person name="Chen J."/>
            <person name="Chen Y.Q."/>
            <person name="Ai Y."/>
            <person name="Zhai J.W."/>
            <person name="Wu S.S."/>
            <person name="Zhou Z."/>
            <person name="Hsiao Y.Y."/>
            <person name="Wu W.L."/>
            <person name="Chen Y.Y."/>
            <person name="Lin Y.F."/>
            <person name="Hsu J.L."/>
            <person name="Li C.Y."/>
            <person name="Wang Z.W."/>
            <person name="Zhao X."/>
            <person name="Zhong W.Y."/>
            <person name="Ma X.K."/>
            <person name="Ma L."/>
            <person name="Huang J."/>
            <person name="Chen G.Z."/>
            <person name="Huang M.Z."/>
            <person name="Huang L."/>
            <person name="Peng D.H."/>
            <person name="Luo Y.B."/>
            <person name="Zou S.Q."/>
            <person name="Chen S.P."/>
            <person name="Lan S."/>
            <person name="Tsai W.C."/>
            <person name="Van de Peer Y."/>
            <person name="Liu Z.J."/>
        </authorList>
    </citation>
    <scope>NUCLEOTIDE SEQUENCE [LARGE SCALE GENOMIC DNA]</scope>
    <source>
        <strain evidence="1">Lor287</strain>
    </source>
</reference>
<gene>
    <name evidence="1" type="ORF">KSP39_PZI022312</name>
</gene>
<evidence type="ECO:0000313" key="2">
    <source>
        <dbReference type="Proteomes" id="UP001418222"/>
    </source>
</evidence>
<keyword evidence="2" id="KW-1185">Reference proteome</keyword>
<dbReference type="AlphaFoldDB" id="A0AAP0FUA8"/>
<evidence type="ECO:0000313" key="1">
    <source>
        <dbReference type="EMBL" id="KAK8916124.1"/>
    </source>
</evidence>
<proteinExistence type="predicted"/>
<dbReference type="Proteomes" id="UP001418222">
    <property type="component" value="Unassembled WGS sequence"/>
</dbReference>
<name>A0AAP0FUA8_9ASPA</name>
<accession>A0AAP0FUA8</accession>